<feature type="binding site" evidence="4">
    <location>
        <position position="202"/>
    </location>
    <ligand>
        <name>[4Fe-4S] cluster</name>
        <dbReference type="ChEBI" id="CHEBI:49883"/>
    </ligand>
</feature>
<dbReference type="NCBIfam" id="NF002537">
    <property type="entry name" value="PRK02090.1"/>
    <property type="match status" value="1"/>
</dbReference>
<dbReference type="OrthoDB" id="9794018at2"/>
<dbReference type="PATRIC" id="fig|1461693.3.peg.917"/>
<dbReference type="eggNOG" id="COG0175">
    <property type="taxonomic scope" value="Bacteria"/>
</dbReference>
<dbReference type="STRING" id="1461693.ATO10_04492"/>
<comment type="function">
    <text evidence="4">Catalyzes the formation of sulfite from adenosine 5'-phosphosulfate (APS) using thioredoxin as an electron donor.</text>
</comment>
<name>A0A058ZMT0_9RHOB</name>
<dbReference type="Pfam" id="PF01507">
    <property type="entry name" value="PAPS_reduct"/>
    <property type="match status" value="1"/>
</dbReference>
<dbReference type="eggNOG" id="COG3749">
    <property type="taxonomic scope" value="Bacteria"/>
</dbReference>
<comment type="catalytic activity">
    <reaction evidence="4">
        <text>[thioredoxin]-disulfide + sulfite + AMP + 2 H(+) = adenosine 5'-phosphosulfate + [thioredoxin]-dithiol</text>
        <dbReference type="Rhea" id="RHEA:21976"/>
        <dbReference type="Rhea" id="RHEA-COMP:10698"/>
        <dbReference type="Rhea" id="RHEA-COMP:10700"/>
        <dbReference type="ChEBI" id="CHEBI:15378"/>
        <dbReference type="ChEBI" id="CHEBI:17359"/>
        <dbReference type="ChEBI" id="CHEBI:29950"/>
        <dbReference type="ChEBI" id="CHEBI:50058"/>
        <dbReference type="ChEBI" id="CHEBI:58243"/>
        <dbReference type="ChEBI" id="CHEBI:456215"/>
        <dbReference type="EC" id="1.8.4.10"/>
    </reaction>
</comment>
<reference evidence="6 7" key="1">
    <citation type="submission" date="2013-04" db="EMBL/GenBank/DDBJ databases">
        <title>Shimia sp. 22II-S11-Z10 Genome Sequencing.</title>
        <authorList>
            <person name="Lai Q."/>
            <person name="Li G."/>
            <person name="Shao Z."/>
        </authorList>
    </citation>
    <scope>NUCLEOTIDE SEQUENCE [LARGE SCALE GENOMIC DNA]</scope>
    <source>
        <strain evidence="7">22II-S11-Z10</strain>
    </source>
</reference>
<dbReference type="PANTHER" id="PTHR46509:SF1">
    <property type="entry name" value="PHOSPHOADENOSINE PHOSPHOSULFATE REDUCTASE"/>
    <property type="match status" value="1"/>
</dbReference>
<dbReference type="Pfam" id="PF06073">
    <property type="entry name" value="DUF934"/>
    <property type="match status" value="1"/>
</dbReference>
<dbReference type="GO" id="GO:0046872">
    <property type="term" value="F:metal ion binding"/>
    <property type="evidence" value="ECO:0007669"/>
    <property type="project" value="UniProtKB-KW"/>
</dbReference>
<evidence type="ECO:0000259" key="5">
    <source>
        <dbReference type="Pfam" id="PF01507"/>
    </source>
</evidence>
<evidence type="ECO:0000256" key="1">
    <source>
        <dbReference type="ARBA" id="ARBA00009732"/>
    </source>
</evidence>
<keyword evidence="4" id="KW-0479">Metal-binding</keyword>
<dbReference type="GO" id="GO:0019379">
    <property type="term" value="P:sulfate assimilation, phosphoadenylyl sulfate reduction by phosphoadenylyl-sulfate reductase (thioredoxin)"/>
    <property type="evidence" value="ECO:0007669"/>
    <property type="project" value="UniProtKB-UniRule"/>
</dbReference>
<keyword evidence="4" id="KW-0408">Iron</keyword>
<dbReference type="EC" id="1.8.4.10" evidence="4"/>
<dbReference type="PANTHER" id="PTHR46509">
    <property type="entry name" value="PHOSPHOADENOSINE PHOSPHOSULFATE REDUCTASE"/>
    <property type="match status" value="1"/>
</dbReference>
<evidence type="ECO:0000313" key="6">
    <source>
        <dbReference type="EMBL" id="KCV82838.1"/>
    </source>
</evidence>
<sequence>MPHETNIDARVAHLNQRYANHGALDVLGRALKDDQVGRIALVSSFGAESVVLLHMISVLDVSTPVLFIDTQMLFEETVKYQQDVSSQLGLTDVRTIRARPDAVAAHDPEGLLHQTNTDACCDLRKTEPLERALGNFDAWITGRKRFQSNSRATLEFFENEGNKRIKVNPLAHWTPQDVQDYMINNRLPRHPLISKGYPSIGCAPCTSKVAPGEDPRSGRWRDQDKEECGIHFVNGKIVRGPLPKDPPMEEVKPMNTIVTDNGFAPDTGADDFVTVEELETSNAARAVDLPSDADPMVLQEVLERLETIRVDFPTFADGRGFTLARRLRLMGFTGKLRARGHVLADQYAMARRSGFDEVEISPELAERQPWDQWKVRAEWGAHDYQSRVRGTA</sequence>
<dbReference type="GO" id="GO:0070814">
    <property type="term" value="P:hydrogen sulfide biosynthetic process"/>
    <property type="evidence" value="ECO:0007669"/>
    <property type="project" value="UniProtKB-UniRule"/>
</dbReference>
<keyword evidence="7" id="KW-1185">Reference proteome</keyword>
<feature type="binding site" evidence="4">
    <location>
        <position position="205"/>
    </location>
    <ligand>
        <name>[4Fe-4S] cluster</name>
        <dbReference type="ChEBI" id="CHEBI:49883"/>
    </ligand>
</feature>
<comment type="subcellular location">
    <subcellularLocation>
        <location evidence="4">Cytoplasm</location>
    </subcellularLocation>
</comment>
<protein>
    <recommendedName>
        <fullName evidence="4">Adenosine 5'-phosphosulfate reductase</fullName>
        <shortName evidence="4">APS reductase</shortName>
        <ecNumber evidence="4">1.8.4.10</ecNumber>
    </recommendedName>
    <alternativeName>
        <fullName evidence="4">5'-adenylylsulfate reductase</fullName>
    </alternativeName>
    <alternativeName>
        <fullName evidence="4">Thioredoxin-dependent 5'-adenylylsulfate reductase</fullName>
    </alternativeName>
</protein>
<feature type="binding site" evidence="4">
    <location>
        <position position="120"/>
    </location>
    <ligand>
        <name>[4Fe-4S] cluster</name>
        <dbReference type="ChEBI" id="CHEBI:49883"/>
    </ligand>
</feature>
<dbReference type="InterPro" id="IPR014729">
    <property type="entry name" value="Rossmann-like_a/b/a_fold"/>
</dbReference>
<dbReference type="NCBIfam" id="TIGR00434">
    <property type="entry name" value="cysH"/>
    <property type="match status" value="1"/>
</dbReference>
<dbReference type="InterPro" id="IPR002500">
    <property type="entry name" value="PAPS_reduct_dom"/>
</dbReference>
<keyword evidence="4" id="KW-0411">Iron-sulfur</keyword>
<feature type="active site" description="Nucleophile; cysteine thiosulfonate intermediate" evidence="4">
    <location>
        <position position="228"/>
    </location>
</feature>
<feature type="binding site" evidence="4">
    <location>
        <position position="121"/>
    </location>
    <ligand>
        <name>[4Fe-4S] cluster</name>
        <dbReference type="ChEBI" id="CHEBI:49883"/>
    </ligand>
</feature>
<evidence type="ECO:0000256" key="2">
    <source>
        <dbReference type="ARBA" id="ARBA00023002"/>
    </source>
</evidence>
<evidence type="ECO:0000256" key="3">
    <source>
        <dbReference type="ARBA" id="ARBA00024327"/>
    </source>
</evidence>
<accession>A0A058ZMT0</accession>
<proteinExistence type="inferred from homology"/>
<evidence type="ECO:0000313" key="7">
    <source>
        <dbReference type="Proteomes" id="UP000024836"/>
    </source>
</evidence>
<dbReference type="GO" id="GO:0043866">
    <property type="term" value="F:adenylyl-sulfate reductase (thioredoxin) activity"/>
    <property type="evidence" value="ECO:0007669"/>
    <property type="project" value="UniProtKB-EC"/>
</dbReference>
<comment type="cofactor">
    <cofactor evidence="4">
        <name>[4Fe-4S] cluster</name>
        <dbReference type="ChEBI" id="CHEBI:49883"/>
    </cofactor>
    <text evidence="4">Binds 1 [4Fe-4S] cluster per subunit.</text>
</comment>
<evidence type="ECO:0000256" key="4">
    <source>
        <dbReference type="HAMAP-Rule" id="MF_00063"/>
    </source>
</evidence>
<dbReference type="Proteomes" id="UP000024836">
    <property type="component" value="Unassembled WGS sequence"/>
</dbReference>
<keyword evidence="4" id="KW-0963">Cytoplasm</keyword>
<dbReference type="EMBL" id="AQQY01000002">
    <property type="protein sequence ID" value="KCV82838.1"/>
    <property type="molecule type" value="Genomic_DNA"/>
</dbReference>
<comment type="pathway">
    <text evidence="3 4">Sulfur metabolism; hydrogen sulfide biosynthesis; sulfite from sulfate.</text>
</comment>
<dbReference type="GO" id="GO:0051539">
    <property type="term" value="F:4 iron, 4 sulfur cluster binding"/>
    <property type="evidence" value="ECO:0007669"/>
    <property type="project" value="UniProtKB-UniRule"/>
</dbReference>
<feature type="domain" description="Phosphoadenosine phosphosulphate reductase" evidence="5">
    <location>
        <begin position="39"/>
        <end position="207"/>
    </location>
</feature>
<dbReference type="InterPro" id="IPR004511">
    <property type="entry name" value="PAPS/APS_Rdtase"/>
</dbReference>
<keyword evidence="2 4" id="KW-0560">Oxidoreductase</keyword>
<organism evidence="6 7">
    <name type="scientific">Actibacterium atlanticum</name>
    <dbReference type="NCBI Taxonomy" id="1461693"/>
    <lineage>
        <taxon>Bacteria</taxon>
        <taxon>Pseudomonadati</taxon>
        <taxon>Pseudomonadota</taxon>
        <taxon>Alphaproteobacteria</taxon>
        <taxon>Rhodobacterales</taxon>
        <taxon>Roseobacteraceae</taxon>
        <taxon>Actibacterium</taxon>
    </lineage>
</organism>
<dbReference type="HAMAP" id="MF_00063">
    <property type="entry name" value="CysH"/>
    <property type="match status" value="1"/>
</dbReference>
<dbReference type="Gene3D" id="3.40.50.620">
    <property type="entry name" value="HUPs"/>
    <property type="match status" value="1"/>
</dbReference>
<gene>
    <name evidence="4" type="primary">cysH</name>
    <name evidence="6" type="ORF">ATO10_04492</name>
</gene>
<comment type="similarity">
    <text evidence="1 4">Belongs to the PAPS reductase family. CysH subfamily.</text>
</comment>
<dbReference type="InterPro" id="IPR008318">
    <property type="entry name" value="UCP030820"/>
</dbReference>
<dbReference type="GO" id="GO:0004604">
    <property type="term" value="F:phosphoadenylyl-sulfate reductase (thioredoxin) activity"/>
    <property type="evidence" value="ECO:0007669"/>
    <property type="project" value="UniProtKB-UniRule"/>
</dbReference>
<dbReference type="AlphaFoldDB" id="A0A058ZMT0"/>
<dbReference type="GO" id="GO:0005737">
    <property type="term" value="C:cytoplasm"/>
    <property type="evidence" value="ECO:0007669"/>
    <property type="project" value="UniProtKB-SubCell"/>
</dbReference>
<comment type="caution">
    <text evidence="6">The sequence shown here is derived from an EMBL/GenBank/DDBJ whole genome shotgun (WGS) entry which is preliminary data.</text>
</comment>
<dbReference type="SUPFAM" id="SSF52402">
    <property type="entry name" value="Adenine nucleotide alpha hydrolases-like"/>
    <property type="match status" value="1"/>
</dbReference>